<gene>
    <name evidence="16" type="primary">ALOX15B</name>
</gene>
<dbReference type="PROSITE" id="PS51393">
    <property type="entry name" value="LIPOXYGENASE_3"/>
    <property type="match status" value="1"/>
</dbReference>
<evidence type="ECO:0000256" key="9">
    <source>
        <dbReference type="ARBA" id="ARBA00023098"/>
    </source>
</evidence>
<dbReference type="Proteomes" id="UP000694392">
    <property type="component" value="Unplaced"/>
</dbReference>
<dbReference type="GO" id="GO:0019369">
    <property type="term" value="P:arachidonate metabolic process"/>
    <property type="evidence" value="ECO:0007669"/>
    <property type="project" value="Ensembl"/>
</dbReference>
<feature type="binding site" evidence="10">
    <location>
        <position position="352"/>
    </location>
    <ligand>
        <name>Fe cation</name>
        <dbReference type="ChEBI" id="CHEBI:24875"/>
        <note>catalytic</note>
    </ligand>
</feature>
<dbReference type="SMART" id="SM00308">
    <property type="entry name" value="LH2"/>
    <property type="match status" value="1"/>
</dbReference>
<keyword evidence="9" id="KW-0443">Lipid metabolism</keyword>
<dbReference type="GO" id="GO:0043651">
    <property type="term" value="P:linoleic acid metabolic process"/>
    <property type="evidence" value="ECO:0007669"/>
    <property type="project" value="Ensembl"/>
</dbReference>
<feature type="binding site" evidence="10">
    <location>
        <position position="527"/>
    </location>
    <ligand>
        <name>Fe cation</name>
        <dbReference type="ChEBI" id="CHEBI:24875"/>
        <note>catalytic</note>
    </ligand>
</feature>
<comment type="pathway">
    <text evidence="2">Lipid metabolism.</text>
</comment>
<dbReference type="GO" id="GO:0035360">
    <property type="term" value="P:positive regulation of peroxisome proliferator activated receptor signaling pathway"/>
    <property type="evidence" value="ECO:0007669"/>
    <property type="project" value="Ensembl"/>
</dbReference>
<comment type="similarity">
    <text evidence="3 13">Belongs to the lipoxygenase family.</text>
</comment>
<evidence type="ECO:0000256" key="5">
    <source>
        <dbReference type="ARBA" id="ARBA00022723"/>
    </source>
</evidence>
<dbReference type="InterPro" id="IPR036226">
    <property type="entry name" value="LipOase_C_sf"/>
</dbReference>
<keyword evidence="4" id="KW-0963">Cytoplasm</keyword>
<dbReference type="GO" id="GO:0036403">
    <property type="term" value="F:arachidonate 8(S)-lipoxygenase activity"/>
    <property type="evidence" value="ECO:0007669"/>
    <property type="project" value="Ensembl"/>
</dbReference>
<comment type="caution">
    <text evidence="12">Lacks conserved residue(s) required for the propagation of feature annotation.</text>
</comment>
<dbReference type="GO" id="GO:0016165">
    <property type="term" value="F:linoleate 13S-lipoxygenase activity"/>
    <property type="evidence" value="ECO:0007669"/>
    <property type="project" value="Ensembl"/>
</dbReference>
<dbReference type="GO" id="GO:1990136">
    <property type="term" value="F:linoleate 9S-lipoxygenase activity"/>
    <property type="evidence" value="ECO:0007669"/>
    <property type="project" value="Ensembl"/>
</dbReference>
<keyword evidence="6 13" id="KW-0223">Dioxygenase</keyword>
<dbReference type="GO" id="GO:2001303">
    <property type="term" value="P:lipoxin A4 biosynthetic process"/>
    <property type="evidence" value="ECO:0007669"/>
    <property type="project" value="Ensembl"/>
</dbReference>
<dbReference type="PROSITE" id="PS00711">
    <property type="entry name" value="LIPOXYGENASE_1"/>
    <property type="match status" value="1"/>
</dbReference>
<dbReference type="GO" id="GO:0034440">
    <property type="term" value="P:lipid oxidation"/>
    <property type="evidence" value="ECO:0007669"/>
    <property type="project" value="InterPro"/>
</dbReference>
<dbReference type="OMA" id="FLHINSC"/>
<dbReference type="AlphaFoldDB" id="A0A8D0HDC3"/>
<feature type="binding site" evidence="10">
    <location>
        <position position="347"/>
    </location>
    <ligand>
        <name>Fe cation</name>
        <dbReference type="ChEBI" id="CHEBI:24875"/>
        <note>catalytic</note>
    </ligand>
</feature>
<evidence type="ECO:0000259" key="15">
    <source>
        <dbReference type="PROSITE" id="PS51393"/>
    </source>
</evidence>
<evidence type="ECO:0000256" key="6">
    <source>
        <dbReference type="ARBA" id="ARBA00022964"/>
    </source>
</evidence>
<evidence type="ECO:0000256" key="4">
    <source>
        <dbReference type="ARBA" id="ARBA00022490"/>
    </source>
</evidence>
<dbReference type="Gene3D" id="2.60.60.20">
    <property type="entry name" value="PLAT/LH2 domain"/>
    <property type="match status" value="1"/>
</dbReference>
<dbReference type="InterPro" id="IPR036392">
    <property type="entry name" value="PLAT/LH2_dom_sf"/>
</dbReference>
<dbReference type="GO" id="GO:0008285">
    <property type="term" value="P:negative regulation of cell population proliferation"/>
    <property type="evidence" value="ECO:0007669"/>
    <property type="project" value="Ensembl"/>
</dbReference>
<name>A0A8D0HDC3_SPHPU</name>
<dbReference type="InterPro" id="IPR020834">
    <property type="entry name" value="LipOase_CS"/>
</dbReference>
<evidence type="ECO:0000256" key="8">
    <source>
        <dbReference type="ARBA" id="ARBA00023004"/>
    </source>
</evidence>
<dbReference type="GO" id="GO:0071926">
    <property type="term" value="P:endocannabinoid signaling pathway"/>
    <property type="evidence" value="ECO:0007669"/>
    <property type="project" value="Ensembl"/>
</dbReference>
<dbReference type="PRINTS" id="PR00087">
    <property type="entry name" value="LIPOXYGENASE"/>
</dbReference>
<dbReference type="PROSITE" id="PS50095">
    <property type="entry name" value="PLAT"/>
    <property type="match status" value="1"/>
</dbReference>
<dbReference type="InterPro" id="IPR001885">
    <property type="entry name" value="LipOase_mml"/>
</dbReference>
<dbReference type="FunFam" id="1.20.245.10:FF:000001">
    <property type="entry name" value="Arachidonate 5-lipoxygenase a"/>
    <property type="match status" value="1"/>
</dbReference>
<dbReference type="Ensembl" id="ENSSPUT00000023488.1">
    <property type="protein sequence ID" value="ENSSPUP00000022042.1"/>
    <property type="gene ID" value="ENSSPUG00000016913.1"/>
</dbReference>
<accession>A0A8D0HDC3</accession>
<keyword evidence="8 10" id="KW-0408">Iron</keyword>
<dbReference type="Pfam" id="PF00305">
    <property type="entry name" value="Lipoxygenase"/>
    <property type="match status" value="1"/>
</dbReference>
<dbReference type="GeneTree" id="ENSGT00940000161510"/>
<dbReference type="GO" id="GO:0032722">
    <property type="term" value="P:positive regulation of chemokine production"/>
    <property type="evidence" value="ECO:0007669"/>
    <property type="project" value="Ensembl"/>
</dbReference>
<dbReference type="InterPro" id="IPR013819">
    <property type="entry name" value="LipOase_C"/>
</dbReference>
<dbReference type="Gene3D" id="3.10.450.60">
    <property type="match status" value="1"/>
</dbReference>
<dbReference type="PRINTS" id="PR00467">
    <property type="entry name" value="MAMLPOXGNASE"/>
</dbReference>
<dbReference type="GO" id="GO:0005925">
    <property type="term" value="C:focal adhesion"/>
    <property type="evidence" value="ECO:0007669"/>
    <property type="project" value="Ensembl"/>
</dbReference>
<dbReference type="PROSITE" id="PS00081">
    <property type="entry name" value="LIPOXYGENASE_2"/>
    <property type="match status" value="1"/>
</dbReference>
<dbReference type="SUPFAM" id="SSF49723">
    <property type="entry name" value="Lipase/lipooxygenase domain (PLAT/LH2 domain)"/>
    <property type="match status" value="1"/>
</dbReference>
<dbReference type="GO" id="GO:0045618">
    <property type="term" value="P:positive regulation of keratinocyte differentiation"/>
    <property type="evidence" value="ECO:0007669"/>
    <property type="project" value="Ensembl"/>
</dbReference>
<feature type="domain" description="PLAT" evidence="14">
    <location>
        <begin position="1"/>
        <end position="106"/>
    </location>
</feature>
<dbReference type="SUPFAM" id="SSF48484">
    <property type="entry name" value="Lipoxigenase"/>
    <property type="match status" value="1"/>
</dbReference>
<protein>
    <submittedName>
        <fullName evidence="16">Arachidonate 15-lipoxygenase type B</fullName>
    </submittedName>
</protein>
<evidence type="ECO:0000256" key="3">
    <source>
        <dbReference type="ARBA" id="ARBA00009419"/>
    </source>
</evidence>
<comment type="cofactor">
    <cofactor evidence="10">
        <name>Fe cation</name>
        <dbReference type="ChEBI" id="CHEBI:24875"/>
    </cofactor>
    <text evidence="10">Binds 1 Fe cation per subunit.</text>
</comment>
<keyword evidence="7 13" id="KW-0560">Oxidoreductase</keyword>
<evidence type="ECO:0000313" key="16">
    <source>
        <dbReference type="Ensembl" id="ENSSPUP00000022042.1"/>
    </source>
</evidence>
<evidence type="ECO:0000256" key="13">
    <source>
        <dbReference type="RuleBase" id="RU003974"/>
    </source>
</evidence>
<feature type="domain" description="Lipoxygenase" evidence="15">
    <location>
        <begin position="100"/>
        <end position="650"/>
    </location>
</feature>
<dbReference type="GO" id="GO:0005856">
    <property type="term" value="C:cytoskeleton"/>
    <property type="evidence" value="ECO:0007669"/>
    <property type="project" value="Ensembl"/>
</dbReference>
<dbReference type="GO" id="GO:0005506">
    <property type="term" value="F:iron ion binding"/>
    <property type="evidence" value="ECO:0007669"/>
    <property type="project" value="Ensembl"/>
</dbReference>
<keyword evidence="5 10" id="KW-0479">Metal-binding</keyword>
<evidence type="ECO:0000259" key="14">
    <source>
        <dbReference type="PROSITE" id="PS50095"/>
    </source>
</evidence>
<evidence type="ECO:0000256" key="10">
    <source>
        <dbReference type="PIRSR" id="PIRSR601885-1"/>
    </source>
</evidence>
<feature type="site" description="Essential for stabilizing binding to COTL1" evidence="11">
    <location>
        <position position="91"/>
    </location>
</feature>
<reference evidence="16" key="1">
    <citation type="submission" date="2025-08" db="UniProtKB">
        <authorList>
            <consortium name="Ensembl"/>
        </authorList>
    </citation>
    <scope>IDENTIFICATION</scope>
</reference>
<dbReference type="InterPro" id="IPR001024">
    <property type="entry name" value="PLAT/LH2_dom"/>
</dbReference>
<dbReference type="GO" id="GO:0050473">
    <property type="term" value="F:arachidonate 15-lipoxygenase activity"/>
    <property type="evidence" value="ECO:0007669"/>
    <property type="project" value="Ensembl"/>
</dbReference>
<dbReference type="InterPro" id="IPR020833">
    <property type="entry name" value="LipOase_Fe_BS"/>
</dbReference>
<dbReference type="InterPro" id="IPR000907">
    <property type="entry name" value="LipOase"/>
</dbReference>
<dbReference type="GO" id="GO:0005886">
    <property type="term" value="C:plasma membrane"/>
    <property type="evidence" value="ECO:0007669"/>
    <property type="project" value="Ensembl"/>
</dbReference>
<dbReference type="Pfam" id="PF01477">
    <property type="entry name" value="PLAT"/>
    <property type="match status" value="1"/>
</dbReference>
<dbReference type="Gene3D" id="1.20.245.10">
    <property type="entry name" value="Lipoxygenase-1, Domain 5"/>
    <property type="match status" value="1"/>
</dbReference>
<evidence type="ECO:0000256" key="7">
    <source>
        <dbReference type="ARBA" id="ARBA00023002"/>
    </source>
</evidence>
<sequence>MWNDNVKVCVCHWQRGTRPRNLIVYHFHRLCTNCTFFLSSYIFFWSDLGPLILVRLYKEPPHLLPQCSWYCNYVEVTAPGGQTYRFPCYQWLEKKGPQTLSVFEGSGDKIYEQRKLELEERQEHYVWKDYAPGVPRCLDAESVDDLDKDVKYSFIKSVIFASRSKASKVELKLKGYSDSQESWEQLDDIKKVFAFNKTEVSEYVTKHWKEDEFFGYQYLNGLNPIVIQKCTKIPSNFPVVQEMVAEFLGESTTLAKELKAGRIFLVDYKILEGLPTGKNNGRPQYLAAPLCLLHLNSDQLRPIAIQLIQNPGPDNPIFLPSDSEWDWILAKTWVRNSDFHVHQTLSHLLHTHLMAETFTMATLRQLATCHPIYKLLIPHIRFTLHINTLARERLINPGGVFDLATGTGFEGLTSLLQKGTSALTYTSLCLPEDLKARGVTLMPHYYYRDDGLKIWAAVQSFVSDIVSFYYQSDGIVKGDLELQKWIDEVYKNGFLSQESSGIPSSLESVDELTAFLTMVIYTCSAQHNAVNSGQYNFGAWMPNFPSSMRQPPPTVKGKANLENYLDTIPEINTTCSIMSTLWVLSNEPGDMRRLGYYPNEHFMEEVPKQLIVAFQERLAEISKEIEERNKTLSLGYTHLYPPTIENSVSI</sequence>
<dbReference type="GO" id="GO:0019372">
    <property type="term" value="P:lipoxygenase pathway"/>
    <property type="evidence" value="ECO:0007669"/>
    <property type="project" value="Ensembl"/>
</dbReference>
<proteinExistence type="inferred from homology"/>
<dbReference type="PANTHER" id="PTHR11771">
    <property type="entry name" value="LIPOXYGENASE"/>
    <property type="match status" value="1"/>
</dbReference>
<evidence type="ECO:0000256" key="12">
    <source>
        <dbReference type="PROSITE-ProRule" id="PRU00152"/>
    </source>
</evidence>
<dbReference type="GO" id="GO:0005829">
    <property type="term" value="C:cytosol"/>
    <property type="evidence" value="ECO:0007669"/>
    <property type="project" value="Ensembl"/>
</dbReference>
<feature type="binding site" evidence="10">
    <location>
        <position position="650"/>
    </location>
    <ligand>
        <name>Fe cation</name>
        <dbReference type="ChEBI" id="CHEBI:24875"/>
        <note>catalytic</note>
    </ligand>
</feature>
<dbReference type="GO" id="GO:0005509">
    <property type="term" value="F:calcium ion binding"/>
    <property type="evidence" value="ECO:0007669"/>
    <property type="project" value="Ensembl"/>
</dbReference>
<evidence type="ECO:0000256" key="11">
    <source>
        <dbReference type="PIRSR" id="PIRSR601885-3"/>
    </source>
</evidence>
<dbReference type="GO" id="GO:0045786">
    <property type="term" value="P:negative regulation of cell cycle"/>
    <property type="evidence" value="ECO:0007669"/>
    <property type="project" value="Ensembl"/>
</dbReference>
<dbReference type="GO" id="GO:0005912">
    <property type="term" value="C:adherens junction"/>
    <property type="evidence" value="ECO:0007669"/>
    <property type="project" value="Ensembl"/>
</dbReference>
<dbReference type="GO" id="GO:0010744">
    <property type="term" value="P:positive regulation of macrophage derived foam cell differentiation"/>
    <property type="evidence" value="ECO:0007669"/>
    <property type="project" value="Ensembl"/>
</dbReference>
<evidence type="ECO:0000256" key="2">
    <source>
        <dbReference type="ARBA" id="ARBA00005189"/>
    </source>
</evidence>
<keyword evidence="17" id="KW-1185">Reference proteome</keyword>
<dbReference type="GO" id="GO:0006644">
    <property type="term" value="P:phospholipid metabolic process"/>
    <property type="evidence" value="ECO:0007669"/>
    <property type="project" value="Ensembl"/>
</dbReference>
<comment type="subcellular location">
    <subcellularLocation>
        <location evidence="1">Cytoplasm</location>
    </subcellularLocation>
</comment>
<evidence type="ECO:0000256" key="1">
    <source>
        <dbReference type="ARBA" id="ARBA00004496"/>
    </source>
</evidence>
<organism evidence="16 17">
    <name type="scientific">Sphenodon punctatus</name>
    <name type="common">Tuatara</name>
    <name type="synonym">Hatteria punctata</name>
    <dbReference type="NCBI Taxonomy" id="8508"/>
    <lineage>
        <taxon>Eukaryota</taxon>
        <taxon>Metazoa</taxon>
        <taxon>Chordata</taxon>
        <taxon>Craniata</taxon>
        <taxon>Vertebrata</taxon>
        <taxon>Euteleostomi</taxon>
        <taxon>Lepidosauria</taxon>
        <taxon>Sphenodontia</taxon>
        <taxon>Sphenodontidae</taxon>
        <taxon>Sphenodon</taxon>
    </lineage>
</organism>
<dbReference type="GO" id="GO:0045926">
    <property type="term" value="P:negative regulation of growth"/>
    <property type="evidence" value="ECO:0007669"/>
    <property type="project" value="Ensembl"/>
</dbReference>
<reference evidence="16" key="2">
    <citation type="submission" date="2025-09" db="UniProtKB">
        <authorList>
            <consortium name="Ensembl"/>
        </authorList>
    </citation>
    <scope>IDENTIFICATION</scope>
</reference>
<dbReference type="GO" id="GO:1901696">
    <property type="term" value="P:cannabinoid biosynthetic process"/>
    <property type="evidence" value="ECO:0007669"/>
    <property type="project" value="Ensembl"/>
</dbReference>
<evidence type="ECO:0000313" key="17">
    <source>
        <dbReference type="Proteomes" id="UP000694392"/>
    </source>
</evidence>